<dbReference type="FunFam" id="3.30.420.10:FF:000002">
    <property type="entry name" value="Crossover junction endodeoxyribonuclease RuvC"/>
    <property type="match status" value="1"/>
</dbReference>
<accession>A0A1J4T7H5</accession>
<dbReference type="EMBL" id="MNUU01000046">
    <property type="protein sequence ID" value="OIO07440.1"/>
    <property type="molecule type" value="Genomic_DNA"/>
</dbReference>
<feature type="binding site" evidence="13">
    <location>
        <position position="66"/>
    </location>
    <ligand>
        <name>Mg(2+)</name>
        <dbReference type="ChEBI" id="CHEBI:18420"/>
        <label>2</label>
    </ligand>
</feature>
<evidence type="ECO:0000256" key="12">
    <source>
        <dbReference type="ARBA" id="ARBA00029354"/>
    </source>
</evidence>
<keyword evidence="10 13" id="KW-0233">DNA recombination</keyword>
<dbReference type="GO" id="GO:0048476">
    <property type="term" value="C:Holliday junction resolvase complex"/>
    <property type="evidence" value="ECO:0007669"/>
    <property type="project" value="UniProtKB-UniRule"/>
</dbReference>
<evidence type="ECO:0000313" key="16">
    <source>
        <dbReference type="Proteomes" id="UP000183192"/>
    </source>
</evidence>
<evidence type="ECO:0000256" key="14">
    <source>
        <dbReference type="NCBIfam" id="TIGR00228"/>
    </source>
</evidence>
<keyword evidence="7 13" id="KW-0378">Hydrolase</keyword>
<keyword evidence="6 13" id="KW-0227">DNA damage</keyword>
<comment type="caution">
    <text evidence="15">The sequence shown here is derived from an EMBL/GenBank/DDBJ whole genome shotgun (WGS) entry which is preliminary data.</text>
</comment>
<keyword evidence="9 13" id="KW-0238">DNA-binding</keyword>
<evidence type="ECO:0000256" key="11">
    <source>
        <dbReference type="ARBA" id="ARBA00023204"/>
    </source>
</evidence>
<dbReference type="AlphaFoldDB" id="A0A1J4T7H5"/>
<dbReference type="GO" id="GO:0006310">
    <property type="term" value="P:DNA recombination"/>
    <property type="evidence" value="ECO:0007669"/>
    <property type="project" value="UniProtKB-UniRule"/>
</dbReference>
<evidence type="ECO:0000256" key="5">
    <source>
        <dbReference type="ARBA" id="ARBA00022759"/>
    </source>
</evidence>
<protein>
    <recommendedName>
        <fullName evidence="13 14">Crossover junction endodeoxyribonuclease RuvC</fullName>
        <ecNumber evidence="13 14">3.1.21.10</ecNumber>
    </recommendedName>
    <alternativeName>
        <fullName evidence="13">Holliday junction nuclease RuvC</fullName>
    </alternativeName>
    <alternativeName>
        <fullName evidence="13">Holliday junction resolvase RuvC</fullName>
    </alternativeName>
</protein>
<dbReference type="GO" id="GO:0005737">
    <property type="term" value="C:cytoplasm"/>
    <property type="evidence" value="ECO:0007669"/>
    <property type="project" value="UniProtKB-SubCell"/>
</dbReference>
<dbReference type="CDD" id="cd16962">
    <property type="entry name" value="RuvC"/>
    <property type="match status" value="1"/>
</dbReference>
<evidence type="ECO:0000256" key="9">
    <source>
        <dbReference type="ARBA" id="ARBA00023125"/>
    </source>
</evidence>
<dbReference type="NCBIfam" id="TIGR00228">
    <property type="entry name" value="ruvC"/>
    <property type="match status" value="1"/>
</dbReference>
<comment type="subcellular location">
    <subcellularLocation>
        <location evidence="13">Cytoplasm</location>
    </subcellularLocation>
</comment>
<dbReference type="GO" id="GO:0003677">
    <property type="term" value="F:DNA binding"/>
    <property type="evidence" value="ECO:0007669"/>
    <property type="project" value="UniProtKB-KW"/>
</dbReference>
<dbReference type="PANTHER" id="PTHR30194">
    <property type="entry name" value="CROSSOVER JUNCTION ENDODEOXYRIBONUCLEASE RUVC"/>
    <property type="match status" value="1"/>
</dbReference>
<dbReference type="Gene3D" id="3.30.420.10">
    <property type="entry name" value="Ribonuclease H-like superfamily/Ribonuclease H"/>
    <property type="match status" value="1"/>
</dbReference>
<comment type="cofactor">
    <cofactor evidence="13">
        <name>Mg(2+)</name>
        <dbReference type="ChEBI" id="CHEBI:18420"/>
    </cofactor>
    <text evidence="13">Binds 2 Mg(2+) ion per subunit.</text>
</comment>
<dbReference type="PANTHER" id="PTHR30194:SF3">
    <property type="entry name" value="CROSSOVER JUNCTION ENDODEOXYRIBONUCLEASE RUVC"/>
    <property type="match status" value="1"/>
</dbReference>
<keyword evidence="8 13" id="KW-0460">Magnesium</keyword>
<dbReference type="HAMAP" id="MF_00034">
    <property type="entry name" value="RuvC"/>
    <property type="match status" value="1"/>
</dbReference>
<dbReference type="NCBIfam" id="NF000711">
    <property type="entry name" value="PRK00039.2-1"/>
    <property type="match status" value="1"/>
</dbReference>
<keyword evidence="11 13" id="KW-0234">DNA repair</keyword>
<comment type="catalytic activity">
    <reaction evidence="12 13">
        <text>Endonucleolytic cleavage at a junction such as a reciprocal single-stranded crossover between two homologous DNA duplexes (Holliday junction).</text>
        <dbReference type="EC" id="3.1.21.10"/>
    </reaction>
</comment>
<dbReference type="GO" id="GO:0008821">
    <property type="term" value="F:crossover junction DNA endonuclease activity"/>
    <property type="evidence" value="ECO:0007669"/>
    <property type="project" value="UniProtKB-UniRule"/>
</dbReference>
<name>A0A1J4T7H5_9BACT</name>
<keyword evidence="4 13" id="KW-0479">Metal-binding</keyword>
<sequence>MILGIDPGLADTGYGLIEKNNNQLTCLAYGSIKTKAKIEMAGRLEIINKELNKIIKKYQPDLIAVEELFFCKNVKTALIIGQARGVIMLTAKQRKVPLAEYTPLQIKQAVSSYGRAGKQQVQAMVKLLLKLSQTPKPDDAADALAAAICAANSTNFKL</sequence>
<dbReference type="PRINTS" id="PR00696">
    <property type="entry name" value="RSOLVASERUVC"/>
</dbReference>
<comment type="subunit">
    <text evidence="13">Homodimer which binds Holliday junction (HJ) DNA. The HJ becomes 2-fold symmetrical on binding to RuvC with unstacked arms; it has a different conformation from HJ DNA in complex with RuvA. In the full resolvosome a probable DNA-RuvA(4)-RuvB(12)-RuvC(2) complex forms which resolves the HJ.</text>
</comment>
<evidence type="ECO:0000256" key="4">
    <source>
        <dbReference type="ARBA" id="ARBA00022723"/>
    </source>
</evidence>
<comment type="function">
    <text evidence="13">The RuvA-RuvB-RuvC complex processes Holliday junction (HJ) DNA during genetic recombination and DNA repair. Endonuclease that resolves HJ intermediates. Cleaves cruciform DNA by making single-stranded nicks across the HJ at symmetrical positions within the homologous arms, yielding a 5'-phosphate and a 3'-hydroxyl group; requires a central core of homology in the junction. The consensus cleavage sequence is 5'-(A/T)TT(C/G)-3'. Cleavage occurs on the 3'-side of the TT dinucleotide at the point of strand exchange. HJ branch migration catalyzed by RuvA-RuvB allows RuvC to scan DNA until it finds its consensus sequence, where it cleaves and resolves the cruciform DNA.</text>
</comment>
<dbReference type="InterPro" id="IPR012337">
    <property type="entry name" value="RNaseH-like_sf"/>
</dbReference>
<evidence type="ECO:0000256" key="8">
    <source>
        <dbReference type="ARBA" id="ARBA00022842"/>
    </source>
</evidence>
<dbReference type="GO" id="GO:0006281">
    <property type="term" value="P:DNA repair"/>
    <property type="evidence" value="ECO:0007669"/>
    <property type="project" value="UniProtKB-UniRule"/>
</dbReference>
<evidence type="ECO:0000256" key="6">
    <source>
        <dbReference type="ARBA" id="ARBA00022763"/>
    </source>
</evidence>
<dbReference type="EC" id="3.1.21.10" evidence="13 14"/>
<dbReference type="Pfam" id="PF02075">
    <property type="entry name" value="RuvC"/>
    <property type="match status" value="1"/>
</dbReference>
<feature type="binding site" evidence="13">
    <location>
        <position position="139"/>
    </location>
    <ligand>
        <name>Mg(2+)</name>
        <dbReference type="ChEBI" id="CHEBI:18420"/>
        <label>1</label>
    </ligand>
</feature>
<dbReference type="STRING" id="1805146.AUJ27_02455"/>
<evidence type="ECO:0000256" key="10">
    <source>
        <dbReference type="ARBA" id="ARBA00023172"/>
    </source>
</evidence>
<evidence type="ECO:0000256" key="1">
    <source>
        <dbReference type="ARBA" id="ARBA00009518"/>
    </source>
</evidence>
<feature type="active site" evidence="13">
    <location>
        <position position="139"/>
    </location>
</feature>
<dbReference type="InterPro" id="IPR002176">
    <property type="entry name" value="X-over_junc_endoDNase_RuvC"/>
</dbReference>
<proteinExistence type="inferred from homology"/>
<dbReference type="SUPFAM" id="SSF53098">
    <property type="entry name" value="Ribonuclease H-like"/>
    <property type="match status" value="1"/>
</dbReference>
<dbReference type="InterPro" id="IPR036397">
    <property type="entry name" value="RNaseH_sf"/>
</dbReference>
<keyword evidence="5 13" id="KW-0255">Endonuclease</keyword>
<dbReference type="Proteomes" id="UP000183192">
    <property type="component" value="Unassembled WGS sequence"/>
</dbReference>
<evidence type="ECO:0000256" key="3">
    <source>
        <dbReference type="ARBA" id="ARBA00022722"/>
    </source>
</evidence>
<evidence type="ECO:0000256" key="2">
    <source>
        <dbReference type="ARBA" id="ARBA00022490"/>
    </source>
</evidence>
<reference evidence="15 16" key="1">
    <citation type="journal article" date="2016" name="Environ. Microbiol.">
        <title>Genomic resolution of a cold subsurface aquifer community provides metabolic insights for novel microbes adapted to high CO concentrations.</title>
        <authorList>
            <person name="Probst A.J."/>
            <person name="Castelle C.J."/>
            <person name="Singh A."/>
            <person name="Brown C.T."/>
            <person name="Anantharaman K."/>
            <person name="Sharon I."/>
            <person name="Hug L.A."/>
            <person name="Burstein D."/>
            <person name="Emerson J.B."/>
            <person name="Thomas B.C."/>
            <person name="Banfield J.F."/>
        </authorList>
    </citation>
    <scope>NUCLEOTIDE SEQUENCE [LARGE SCALE GENOMIC DNA]</scope>
    <source>
        <strain evidence="15">CG1_02_37_44</strain>
    </source>
</reference>
<feature type="binding site" evidence="13">
    <location>
        <position position="6"/>
    </location>
    <ligand>
        <name>Mg(2+)</name>
        <dbReference type="ChEBI" id="CHEBI:18420"/>
        <label>1</label>
    </ligand>
</feature>
<feature type="active site" evidence="13">
    <location>
        <position position="66"/>
    </location>
</feature>
<evidence type="ECO:0000256" key="7">
    <source>
        <dbReference type="ARBA" id="ARBA00022801"/>
    </source>
</evidence>
<feature type="active site" evidence="13">
    <location>
        <position position="6"/>
    </location>
</feature>
<keyword evidence="2 13" id="KW-0963">Cytoplasm</keyword>
<evidence type="ECO:0000313" key="15">
    <source>
        <dbReference type="EMBL" id="OIO07440.1"/>
    </source>
</evidence>
<gene>
    <name evidence="13" type="primary">ruvC</name>
    <name evidence="15" type="ORF">AUJ27_02455</name>
</gene>
<comment type="similarity">
    <text evidence="1 13">Belongs to the RuvC family.</text>
</comment>
<evidence type="ECO:0000256" key="13">
    <source>
        <dbReference type="HAMAP-Rule" id="MF_00034"/>
    </source>
</evidence>
<keyword evidence="3 13" id="KW-0540">Nuclease</keyword>
<organism evidence="15 16">
    <name type="scientific">Candidatus Falkowbacteria bacterium CG1_02_37_44</name>
    <dbReference type="NCBI Taxonomy" id="1805146"/>
    <lineage>
        <taxon>Bacteria</taxon>
        <taxon>Candidatus Falkowiibacteriota</taxon>
    </lineage>
</organism>
<dbReference type="GO" id="GO:0000287">
    <property type="term" value="F:magnesium ion binding"/>
    <property type="evidence" value="ECO:0007669"/>
    <property type="project" value="UniProtKB-UniRule"/>
</dbReference>